<organism evidence="4 5">
    <name type="scientific">Endomicrobium proavitum</name>
    <dbReference type="NCBI Taxonomy" id="1408281"/>
    <lineage>
        <taxon>Bacteria</taxon>
        <taxon>Pseudomonadati</taxon>
        <taxon>Elusimicrobiota</taxon>
        <taxon>Endomicrobiia</taxon>
        <taxon>Endomicrobiales</taxon>
        <taxon>Endomicrobiaceae</taxon>
        <taxon>Endomicrobium</taxon>
    </lineage>
</organism>
<dbReference type="CDD" id="cd03789">
    <property type="entry name" value="GT9_LPS_heptosyltransferase"/>
    <property type="match status" value="1"/>
</dbReference>
<dbReference type="Gene3D" id="3.40.50.2000">
    <property type="entry name" value="Glycogen Phosphorylase B"/>
    <property type="match status" value="2"/>
</dbReference>
<dbReference type="EMBL" id="CP009498">
    <property type="protein sequence ID" value="AKL98386.1"/>
    <property type="molecule type" value="Genomic_DNA"/>
</dbReference>
<dbReference type="GO" id="GO:0008713">
    <property type="term" value="F:ADP-heptose-lipopolysaccharide heptosyltransferase activity"/>
    <property type="evidence" value="ECO:0007669"/>
    <property type="project" value="TreeGrafter"/>
</dbReference>
<dbReference type="GO" id="GO:0009244">
    <property type="term" value="P:lipopolysaccharide core region biosynthetic process"/>
    <property type="evidence" value="ECO:0007669"/>
    <property type="project" value="TreeGrafter"/>
</dbReference>
<keyword evidence="3" id="KW-0812">Transmembrane</keyword>
<dbReference type="PANTHER" id="PTHR30160:SF7">
    <property type="entry name" value="ADP-HEPTOSE--LPS HEPTOSYLTRANSFERASE 2"/>
    <property type="match status" value="1"/>
</dbReference>
<sequence length="421" mass="47387">MKFKTEIFLDRFIGHIACFFLGVSAWCLGKILKRDHSVKQENVRVIAVAKYFGMGSITHAVPMLRALKSRYPKAKLIFITRKNNKQIIDLISYIDKAFYIKDKSLIALAASSVLLIFKLQREKVDLFFDLEVFSAYGVLISLLSLARNRLGFFFAHSTNFKTWLHTHLMYFNFQMPLRLSYMQLARLGGASPQASIDLEPFNLNSAVLKSCKKRLNKIIKNKGKKIIGINVNASELSFARRWSLENFAKVASYFADNGYGVLLFGSAQEKYYAQQLFDFLSKPSENIYNIAGKFPLPEVLALLPICDAFLTNDSGLMNLAYAQNAKVVALYGANSPQFVHIDNGVNEAVYKKSFCSPCLYIFDDSPCATDVVCMKNITVNNVISAVSKVLQTPAAKIKPTSRECIVVNKELNYVMGTLKIK</sequence>
<dbReference type="PANTHER" id="PTHR30160">
    <property type="entry name" value="TETRAACYLDISACCHARIDE 4'-KINASE-RELATED"/>
    <property type="match status" value="1"/>
</dbReference>
<evidence type="ECO:0000256" key="2">
    <source>
        <dbReference type="ARBA" id="ARBA00022679"/>
    </source>
</evidence>
<dbReference type="Pfam" id="PF01075">
    <property type="entry name" value="Glyco_transf_9"/>
    <property type="match status" value="1"/>
</dbReference>
<dbReference type="GO" id="GO:0005829">
    <property type="term" value="C:cytosol"/>
    <property type="evidence" value="ECO:0007669"/>
    <property type="project" value="TreeGrafter"/>
</dbReference>
<dbReference type="OrthoDB" id="9781892at2"/>
<gene>
    <name evidence="4" type="ORF">Epro_1007</name>
</gene>
<dbReference type="AlphaFoldDB" id="A0A0G3WI72"/>
<evidence type="ECO:0000313" key="5">
    <source>
        <dbReference type="Proteomes" id="UP000035337"/>
    </source>
</evidence>
<dbReference type="InterPro" id="IPR002201">
    <property type="entry name" value="Glyco_trans_9"/>
</dbReference>
<proteinExistence type="predicted"/>
<keyword evidence="3" id="KW-0472">Membrane</keyword>
<dbReference type="Proteomes" id="UP000035337">
    <property type="component" value="Chromosome"/>
</dbReference>
<keyword evidence="2 4" id="KW-0808">Transferase</keyword>
<feature type="transmembrane region" description="Helical" evidence="3">
    <location>
        <begin position="12"/>
        <end position="32"/>
    </location>
</feature>
<accession>A0A0G3WI72</accession>
<keyword evidence="3" id="KW-1133">Transmembrane helix</keyword>
<evidence type="ECO:0000256" key="1">
    <source>
        <dbReference type="ARBA" id="ARBA00022676"/>
    </source>
</evidence>
<keyword evidence="1" id="KW-0328">Glycosyltransferase</keyword>
<evidence type="ECO:0000313" key="4">
    <source>
        <dbReference type="EMBL" id="AKL98386.1"/>
    </source>
</evidence>
<dbReference type="SUPFAM" id="SSF53756">
    <property type="entry name" value="UDP-Glycosyltransferase/glycogen phosphorylase"/>
    <property type="match status" value="1"/>
</dbReference>
<keyword evidence="5" id="KW-1185">Reference proteome</keyword>
<name>A0A0G3WI72_9BACT</name>
<dbReference type="STRING" id="1408281.Epro_1007"/>
<reference evidence="4 5" key="1">
    <citation type="submission" date="2014-09" db="EMBL/GenBank/DDBJ databases">
        <title>Complete genome sequence of Endomicrobium proavitum.</title>
        <authorList>
            <person name="Zheng H."/>
        </authorList>
    </citation>
    <scope>NUCLEOTIDE SEQUENCE [LARGE SCALE GENOMIC DNA]</scope>
    <source>
        <strain evidence="4 5">Rsa215</strain>
    </source>
</reference>
<dbReference type="RefSeq" id="WP_052570935.1">
    <property type="nucleotide sequence ID" value="NZ_CP009498.1"/>
</dbReference>
<dbReference type="KEGG" id="epo:Epro_1007"/>
<dbReference type="InterPro" id="IPR051199">
    <property type="entry name" value="LPS_LOS_Heptosyltrfase"/>
</dbReference>
<evidence type="ECO:0000256" key="3">
    <source>
        <dbReference type="SAM" id="Phobius"/>
    </source>
</evidence>
<protein>
    <submittedName>
        <fullName evidence="4">Putative Glycosyl transferase, family 9</fullName>
    </submittedName>
</protein>